<organism evidence="5 6">
    <name type="scientific">Deinandra increscens subsp. villosa</name>
    <dbReference type="NCBI Taxonomy" id="3103831"/>
    <lineage>
        <taxon>Eukaryota</taxon>
        <taxon>Viridiplantae</taxon>
        <taxon>Streptophyta</taxon>
        <taxon>Embryophyta</taxon>
        <taxon>Tracheophyta</taxon>
        <taxon>Spermatophyta</taxon>
        <taxon>Magnoliopsida</taxon>
        <taxon>eudicotyledons</taxon>
        <taxon>Gunneridae</taxon>
        <taxon>Pentapetalae</taxon>
        <taxon>asterids</taxon>
        <taxon>campanulids</taxon>
        <taxon>Asterales</taxon>
        <taxon>Asteraceae</taxon>
        <taxon>Asteroideae</taxon>
        <taxon>Heliantheae alliance</taxon>
        <taxon>Madieae</taxon>
        <taxon>Madiinae</taxon>
        <taxon>Deinandra</taxon>
    </lineage>
</organism>
<dbReference type="PANTHER" id="PTHR33214">
    <property type="entry name" value="BIFUNCTIONAL INHIBITOR/LIPID-TRANSFER PROTEIN/SEED STORAGE 2S ALBUMIN SUPERFAMILY PROTEIN"/>
    <property type="match status" value="1"/>
</dbReference>
<dbReference type="GO" id="GO:0006869">
    <property type="term" value="P:lipid transport"/>
    <property type="evidence" value="ECO:0007669"/>
    <property type="project" value="InterPro"/>
</dbReference>
<name>A0AAP0DBN0_9ASTR</name>
<dbReference type="InterPro" id="IPR033872">
    <property type="entry name" value="nsLTP2"/>
</dbReference>
<evidence type="ECO:0000256" key="3">
    <source>
        <dbReference type="SAM" id="SignalP"/>
    </source>
</evidence>
<dbReference type="SUPFAM" id="SSF47699">
    <property type="entry name" value="Bifunctional inhibitor/lipid-transfer protein/seed storage 2S albumin"/>
    <property type="match status" value="1"/>
</dbReference>
<evidence type="ECO:0000259" key="4">
    <source>
        <dbReference type="Pfam" id="PF14368"/>
    </source>
</evidence>
<dbReference type="InterPro" id="IPR016140">
    <property type="entry name" value="Bifunc_inhib/LTP/seed_store"/>
</dbReference>
<evidence type="ECO:0000313" key="5">
    <source>
        <dbReference type="EMBL" id="KAK9068244.1"/>
    </source>
</evidence>
<dbReference type="InterPro" id="IPR036312">
    <property type="entry name" value="Bifun_inhib/LTP/seed_sf"/>
</dbReference>
<keyword evidence="3" id="KW-0732">Signal</keyword>
<comment type="caution">
    <text evidence="5">The sequence shown here is derived from an EMBL/GenBank/DDBJ whole genome shotgun (WGS) entry which is preliminary data.</text>
</comment>
<keyword evidence="2" id="KW-0446">Lipid-binding</keyword>
<dbReference type="Proteomes" id="UP001408789">
    <property type="component" value="Unassembled WGS sequence"/>
</dbReference>
<dbReference type="Gene3D" id="1.10.110.10">
    <property type="entry name" value="Plant lipid-transfer and hydrophobic proteins"/>
    <property type="match status" value="1"/>
</dbReference>
<keyword evidence="1" id="KW-0813">Transport</keyword>
<proteinExistence type="predicted"/>
<dbReference type="PROSITE" id="PS51257">
    <property type="entry name" value="PROKAR_LIPOPROTEIN"/>
    <property type="match status" value="1"/>
</dbReference>
<evidence type="ECO:0000256" key="2">
    <source>
        <dbReference type="ARBA" id="ARBA00023121"/>
    </source>
</evidence>
<sequence length="102" mass="10878">MKMSRASCVTGMIIAMIILMAQVNVGLAQACDPSRLTSCLPNIIGDTPPAPNSECCNNLRAQIDCLCSYVKNPAFGRFLHMPGAKKVAQACSITFPDPKTCT</sequence>
<dbReference type="Pfam" id="PF14368">
    <property type="entry name" value="LTP_2"/>
    <property type="match status" value="1"/>
</dbReference>
<dbReference type="AlphaFoldDB" id="A0AAP0DBN0"/>
<dbReference type="GO" id="GO:0008289">
    <property type="term" value="F:lipid binding"/>
    <property type="evidence" value="ECO:0007669"/>
    <property type="project" value="UniProtKB-KW"/>
</dbReference>
<evidence type="ECO:0000256" key="1">
    <source>
        <dbReference type="ARBA" id="ARBA00022448"/>
    </source>
</evidence>
<protein>
    <recommendedName>
        <fullName evidence="4">Bifunctional inhibitor/plant lipid transfer protein/seed storage helical domain-containing protein</fullName>
    </recommendedName>
</protein>
<feature type="domain" description="Bifunctional inhibitor/plant lipid transfer protein/seed storage helical" evidence="4">
    <location>
        <begin position="21"/>
        <end position="101"/>
    </location>
</feature>
<feature type="signal peptide" evidence="3">
    <location>
        <begin position="1"/>
        <end position="28"/>
    </location>
</feature>
<evidence type="ECO:0000313" key="6">
    <source>
        <dbReference type="Proteomes" id="UP001408789"/>
    </source>
</evidence>
<dbReference type="PANTHER" id="PTHR33214:SF69">
    <property type="entry name" value="BIFUNCTIONAL INHIBITOR_LIPID-TRANSFER PROTEIN_SEED STORAGE 2S ALBUMIN SUPERFAMILY PROTEIN"/>
    <property type="match status" value="1"/>
</dbReference>
<feature type="chain" id="PRO_5043036685" description="Bifunctional inhibitor/plant lipid transfer protein/seed storage helical domain-containing protein" evidence="3">
    <location>
        <begin position="29"/>
        <end position="102"/>
    </location>
</feature>
<accession>A0AAP0DBN0</accession>
<gene>
    <name evidence="5" type="ORF">SSX86_012355</name>
</gene>
<dbReference type="EMBL" id="JBCNJP010000014">
    <property type="protein sequence ID" value="KAK9068244.1"/>
    <property type="molecule type" value="Genomic_DNA"/>
</dbReference>
<reference evidence="5 6" key="1">
    <citation type="submission" date="2024-04" db="EMBL/GenBank/DDBJ databases">
        <title>The reference genome of an endangered Asteraceae, Deinandra increscens subsp. villosa, native to the Central Coast of California.</title>
        <authorList>
            <person name="Guilliams M."/>
            <person name="Hasenstab-Lehman K."/>
            <person name="Meyer R."/>
            <person name="Mcevoy S."/>
        </authorList>
    </citation>
    <scope>NUCLEOTIDE SEQUENCE [LARGE SCALE GENOMIC DNA]</scope>
    <source>
        <tissue evidence="5">Leaf</tissue>
    </source>
</reference>
<keyword evidence="6" id="KW-1185">Reference proteome</keyword>